<comment type="subcellular location">
    <subcellularLocation>
        <location evidence="1">Cytoplasm</location>
    </subcellularLocation>
</comment>
<reference evidence="9 10" key="1">
    <citation type="submission" date="2020-05" db="EMBL/GenBank/DDBJ databases">
        <title>Streptobacillus felis strain LHL191014123.</title>
        <authorList>
            <person name="Fawzy A."/>
            <person name="Rau J."/>
            <person name="Risse K."/>
            <person name="Schauerte N."/>
            <person name="Geiger C."/>
            <person name="Blom J."/>
            <person name="Imirzalioglu C."/>
            <person name="Falgenhauer J."/>
            <person name="Bach A."/>
            <person name="Herden C."/>
            <person name="Eisenberg T."/>
        </authorList>
    </citation>
    <scope>NUCLEOTIDE SEQUENCE [LARGE SCALE GENOMIC DNA]</scope>
    <source>
        <strain evidence="9 10">LHL191014123</strain>
    </source>
</reference>
<feature type="domain" description="HTH marR-type" evidence="8">
    <location>
        <begin position="6"/>
        <end position="138"/>
    </location>
</feature>
<keyword evidence="10" id="KW-1185">Reference proteome</keyword>
<dbReference type="AlphaFoldDB" id="A0A7Z0PF62"/>
<evidence type="ECO:0000256" key="7">
    <source>
        <dbReference type="ARBA" id="ARBA00047207"/>
    </source>
</evidence>
<dbReference type="InterPro" id="IPR000835">
    <property type="entry name" value="HTH_MarR-typ"/>
</dbReference>
<evidence type="ECO:0000256" key="4">
    <source>
        <dbReference type="ARBA" id="ARBA00023163"/>
    </source>
</evidence>
<dbReference type="GO" id="GO:0003677">
    <property type="term" value="F:DNA binding"/>
    <property type="evidence" value="ECO:0007669"/>
    <property type="project" value="UniProtKB-KW"/>
</dbReference>
<evidence type="ECO:0000256" key="2">
    <source>
        <dbReference type="ARBA" id="ARBA00023015"/>
    </source>
</evidence>
<dbReference type="InterPro" id="IPR036390">
    <property type="entry name" value="WH_DNA-bd_sf"/>
</dbReference>
<evidence type="ECO:0000313" key="9">
    <source>
        <dbReference type="EMBL" id="NYV28062.1"/>
    </source>
</evidence>
<keyword evidence="2" id="KW-0805">Transcription regulation</keyword>
<dbReference type="EMBL" id="JABMKT010000020">
    <property type="protein sequence ID" value="NYV28062.1"/>
    <property type="molecule type" value="Genomic_DNA"/>
</dbReference>
<comment type="similarity">
    <text evidence="5">Belongs to the SarZ family.</text>
</comment>
<organism evidence="9 10">
    <name type="scientific">Streptobacillus felis</name>
    <dbReference type="NCBI Taxonomy" id="1384509"/>
    <lineage>
        <taxon>Bacteria</taxon>
        <taxon>Fusobacteriati</taxon>
        <taxon>Fusobacteriota</taxon>
        <taxon>Fusobacteriia</taxon>
        <taxon>Fusobacteriales</taxon>
        <taxon>Leptotrichiaceae</taxon>
        <taxon>Streptobacillus</taxon>
    </lineage>
</organism>
<dbReference type="Proteomes" id="UP000526184">
    <property type="component" value="Unassembled WGS sequence"/>
</dbReference>
<dbReference type="Gene3D" id="1.10.10.10">
    <property type="entry name" value="Winged helix-like DNA-binding domain superfamily/Winged helix DNA-binding domain"/>
    <property type="match status" value="1"/>
</dbReference>
<dbReference type="RefSeq" id="WP_180136160.1">
    <property type="nucleotide sequence ID" value="NZ_JABMKT010000020.1"/>
</dbReference>
<dbReference type="GO" id="GO:0005737">
    <property type="term" value="C:cytoplasm"/>
    <property type="evidence" value="ECO:0007669"/>
    <property type="project" value="UniProtKB-SubCell"/>
</dbReference>
<evidence type="ECO:0000313" key="10">
    <source>
        <dbReference type="Proteomes" id="UP000526184"/>
    </source>
</evidence>
<comment type="caution">
    <text evidence="9">The sequence shown here is derived from an EMBL/GenBank/DDBJ whole genome shotgun (WGS) entry which is preliminary data.</text>
</comment>
<proteinExistence type="inferred from homology"/>
<evidence type="ECO:0000259" key="8">
    <source>
        <dbReference type="PROSITE" id="PS50995"/>
    </source>
</evidence>
<evidence type="ECO:0000256" key="6">
    <source>
        <dbReference type="ARBA" id="ARBA00047188"/>
    </source>
</evidence>
<dbReference type="SUPFAM" id="SSF46785">
    <property type="entry name" value="Winged helix' DNA-binding domain"/>
    <property type="match status" value="1"/>
</dbReference>
<evidence type="ECO:0000256" key="1">
    <source>
        <dbReference type="ARBA" id="ARBA00004496"/>
    </source>
</evidence>
<dbReference type="InterPro" id="IPR036388">
    <property type="entry name" value="WH-like_DNA-bd_sf"/>
</dbReference>
<keyword evidence="4" id="KW-0804">Transcription</keyword>
<evidence type="ECO:0000256" key="3">
    <source>
        <dbReference type="ARBA" id="ARBA00023125"/>
    </source>
</evidence>
<keyword evidence="3" id="KW-0238">DNA-binding</keyword>
<dbReference type="GO" id="GO:0003700">
    <property type="term" value="F:DNA-binding transcription factor activity"/>
    <property type="evidence" value="ECO:0007669"/>
    <property type="project" value="InterPro"/>
</dbReference>
<evidence type="ECO:0000256" key="5">
    <source>
        <dbReference type="ARBA" id="ARBA00046337"/>
    </source>
</evidence>
<dbReference type="SMART" id="SM00347">
    <property type="entry name" value="HTH_MARR"/>
    <property type="match status" value="1"/>
</dbReference>
<dbReference type="PANTHER" id="PTHR42756:SF1">
    <property type="entry name" value="TRANSCRIPTIONAL REPRESSOR OF EMRAB OPERON"/>
    <property type="match status" value="1"/>
</dbReference>
<name>A0A7Z0PF62_9FUSO</name>
<gene>
    <name evidence="9" type="ORF">HP397_04445</name>
</gene>
<dbReference type="Pfam" id="PF22381">
    <property type="entry name" value="Staph_reg_Sar_Rot"/>
    <property type="match status" value="1"/>
</dbReference>
<protein>
    <recommendedName>
        <fullName evidence="6">HTH-type transcriptional regulator SarZ</fullName>
    </recommendedName>
    <alternativeName>
        <fullName evidence="7">Staphylococcal accessory regulator Z</fullName>
    </alternativeName>
</protein>
<dbReference type="PROSITE" id="PS50995">
    <property type="entry name" value="HTH_MARR_2"/>
    <property type="match status" value="1"/>
</dbReference>
<dbReference type="InterPro" id="IPR055166">
    <property type="entry name" value="Transc_reg_Sar_Rot_HTH"/>
</dbReference>
<dbReference type="PANTHER" id="PTHR42756">
    <property type="entry name" value="TRANSCRIPTIONAL REGULATOR, MARR"/>
    <property type="match status" value="1"/>
</dbReference>
<sequence>MSSSREEKLLIAVSRLRNLMHRELENVFRKYELTITQFSVLEVIKHKGPKSVGEIQEYVLGTSGNIPLVIKNLERDDLVLRIKPESDRRISIITLTKKGKQIVDEAYEEQKLMLKDLLKDIDENKIEVLTEKLFEVFNNLR</sequence>
<accession>A0A7Z0PF62</accession>